<comment type="caution">
    <text evidence="3">The sequence shown here is derived from an EMBL/GenBank/DDBJ whole genome shotgun (WGS) entry which is preliminary data.</text>
</comment>
<evidence type="ECO:0000256" key="1">
    <source>
        <dbReference type="PROSITE-ProRule" id="PRU00042"/>
    </source>
</evidence>
<reference evidence="3 4" key="2">
    <citation type="journal article" date="2017" name="Genome Biol.">
        <title>New reference genome sequences of hot pepper reveal the massive evolution of plant disease-resistance genes by retroduplication.</title>
        <authorList>
            <person name="Kim S."/>
            <person name="Park J."/>
            <person name="Yeom S.I."/>
            <person name="Kim Y.M."/>
            <person name="Seo E."/>
            <person name="Kim K.T."/>
            <person name="Kim M.S."/>
            <person name="Lee J.M."/>
            <person name="Cheong K."/>
            <person name="Shin H.S."/>
            <person name="Kim S.B."/>
            <person name="Han K."/>
            <person name="Lee J."/>
            <person name="Park M."/>
            <person name="Lee H.A."/>
            <person name="Lee H.Y."/>
            <person name="Lee Y."/>
            <person name="Oh S."/>
            <person name="Lee J.H."/>
            <person name="Choi E."/>
            <person name="Choi E."/>
            <person name="Lee S.E."/>
            <person name="Jeon J."/>
            <person name="Kim H."/>
            <person name="Choi G."/>
            <person name="Song H."/>
            <person name="Lee J."/>
            <person name="Lee S.C."/>
            <person name="Kwon J.K."/>
            <person name="Lee H.Y."/>
            <person name="Koo N."/>
            <person name="Hong Y."/>
            <person name="Kim R.W."/>
            <person name="Kang W.H."/>
            <person name="Huh J.H."/>
            <person name="Kang B.C."/>
            <person name="Yang T.J."/>
            <person name="Lee Y.H."/>
            <person name="Bennetzen J.L."/>
            <person name="Choi D."/>
        </authorList>
    </citation>
    <scope>NUCLEOTIDE SEQUENCE [LARGE SCALE GENOMIC DNA]</scope>
    <source>
        <strain evidence="4">cv. CM334</strain>
    </source>
</reference>
<dbReference type="OMA" id="YQCIICS"/>
<protein>
    <recommendedName>
        <fullName evidence="2">C2H2-type domain-containing protein</fullName>
    </recommendedName>
</protein>
<evidence type="ECO:0000313" key="4">
    <source>
        <dbReference type="Proteomes" id="UP000222542"/>
    </source>
</evidence>
<feature type="domain" description="C2H2-type" evidence="2">
    <location>
        <begin position="2"/>
        <end position="24"/>
    </location>
</feature>
<dbReference type="STRING" id="4072.A0A2G3A690"/>
<organism evidence="3 4">
    <name type="scientific">Capsicum annuum</name>
    <name type="common">Capsicum pepper</name>
    <dbReference type="NCBI Taxonomy" id="4072"/>
    <lineage>
        <taxon>Eukaryota</taxon>
        <taxon>Viridiplantae</taxon>
        <taxon>Streptophyta</taxon>
        <taxon>Embryophyta</taxon>
        <taxon>Tracheophyta</taxon>
        <taxon>Spermatophyta</taxon>
        <taxon>Magnoliopsida</taxon>
        <taxon>eudicotyledons</taxon>
        <taxon>Gunneridae</taxon>
        <taxon>Pentapetalae</taxon>
        <taxon>asterids</taxon>
        <taxon>lamiids</taxon>
        <taxon>Solanales</taxon>
        <taxon>Solanaceae</taxon>
        <taxon>Solanoideae</taxon>
        <taxon>Capsiceae</taxon>
        <taxon>Capsicum</taxon>
    </lineage>
</organism>
<sequence>MYECIRCKKSFSSSQAIAGHTRCHFKDGWVKGTTQNKKFVKLSDFQEQLDSATILTISNQHVVSATTYENTPSNSHQLPNRGVQIIESLAARPSPQGLSSRRPRALTHPFKIRDLMVLARIRDILTGKKQEAISRILSSAIDQVHSLI</sequence>
<reference evidence="3 4" key="1">
    <citation type="journal article" date="2014" name="Nat. Genet.">
        <title>Genome sequence of the hot pepper provides insights into the evolution of pungency in Capsicum species.</title>
        <authorList>
            <person name="Kim S."/>
            <person name="Park M."/>
            <person name="Yeom S.I."/>
            <person name="Kim Y.M."/>
            <person name="Lee J.M."/>
            <person name="Lee H.A."/>
            <person name="Seo E."/>
            <person name="Choi J."/>
            <person name="Cheong K."/>
            <person name="Kim K.T."/>
            <person name="Jung K."/>
            <person name="Lee G.W."/>
            <person name="Oh S.K."/>
            <person name="Bae C."/>
            <person name="Kim S.B."/>
            <person name="Lee H.Y."/>
            <person name="Kim S.Y."/>
            <person name="Kim M.S."/>
            <person name="Kang B.C."/>
            <person name="Jo Y.D."/>
            <person name="Yang H.B."/>
            <person name="Jeong H.J."/>
            <person name="Kang W.H."/>
            <person name="Kwon J.K."/>
            <person name="Shin C."/>
            <person name="Lim J.Y."/>
            <person name="Park J.H."/>
            <person name="Huh J.H."/>
            <person name="Kim J.S."/>
            <person name="Kim B.D."/>
            <person name="Cohen O."/>
            <person name="Paran I."/>
            <person name="Suh M.C."/>
            <person name="Lee S.B."/>
            <person name="Kim Y.K."/>
            <person name="Shin Y."/>
            <person name="Noh S.J."/>
            <person name="Park J."/>
            <person name="Seo Y.S."/>
            <person name="Kwon S.Y."/>
            <person name="Kim H.A."/>
            <person name="Park J.M."/>
            <person name="Kim H.J."/>
            <person name="Choi S.B."/>
            <person name="Bosland P.W."/>
            <person name="Reeves G."/>
            <person name="Jo S.H."/>
            <person name="Lee B.W."/>
            <person name="Cho H.T."/>
            <person name="Choi H.S."/>
            <person name="Lee M.S."/>
            <person name="Yu Y."/>
            <person name="Do Choi Y."/>
            <person name="Park B.S."/>
            <person name="van Deynze A."/>
            <person name="Ashrafi H."/>
            <person name="Hill T."/>
            <person name="Kim W.T."/>
            <person name="Pai H.S."/>
            <person name="Ahn H.K."/>
            <person name="Yeam I."/>
            <person name="Giovannoni J.J."/>
            <person name="Rose J.K."/>
            <person name="Sorensen I."/>
            <person name="Lee S.J."/>
            <person name="Kim R.W."/>
            <person name="Choi I.Y."/>
            <person name="Choi B.S."/>
            <person name="Lim J.S."/>
            <person name="Lee Y.H."/>
            <person name="Choi D."/>
        </authorList>
    </citation>
    <scope>NUCLEOTIDE SEQUENCE [LARGE SCALE GENOMIC DNA]</scope>
    <source>
        <strain evidence="4">cv. CM334</strain>
    </source>
</reference>
<proteinExistence type="predicted"/>
<dbReference type="InterPro" id="IPR036236">
    <property type="entry name" value="Znf_C2H2_sf"/>
</dbReference>
<keyword evidence="1" id="KW-0479">Metal-binding</keyword>
<evidence type="ECO:0000259" key="2">
    <source>
        <dbReference type="PROSITE" id="PS50157"/>
    </source>
</evidence>
<keyword evidence="1" id="KW-0863">Zinc-finger</keyword>
<dbReference type="GO" id="GO:0008270">
    <property type="term" value="F:zinc ion binding"/>
    <property type="evidence" value="ECO:0007669"/>
    <property type="project" value="UniProtKB-KW"/>
</dbReference>
<dbReference type="SUPFAM" id="SSF57667">
    <property type="entry name" value="beta-beta-alpha zinc fingers"/>
    <property type="match status" value="1"/>
</dbReference>
<dbReference type="Proteomes" id="UP000222542">
    <property type="component" value="Unassembled WGS sequence"/>
</dbReference>
<dbReference type="EMBL" id="AYRZ02000002">
    <property type="protein sequence ID" value="PHT89738.1"/>
    <property type="molecule type" value="Genomic_DNA"/>
</dbReference>
<keyword evidence="4" id="KW-1185">Reference proteome</keyword>
<keyword evidence="1" id="KW-0862">Zinc</keyword>
<evidence type="ECO:0000313" key="3">
    <source>
        <dbReference type="EMBL" id="PHT89738.1"/>
    </source>
</evidence>
<name>A0A2G3A690_CAPAN</name>
<dbReference type="PROSITE" id="PS50157">
    <property type="entry name" value="ZINC_FINGER_C2H2_2"/>
    <property type="match status" value="1"/>
</dbReference>
<dbReference type="InterPro" id="IPR013087">
    <property type="entry name" value="Znf_C2H2_type"/>
</dbReference>
<dbReference type="Gramene" id="PHT89738">
    <property type="protein sequence ID" value="PHT89738"/>
    <property type="gene ID" value="T459_04851"/>
</dbReference>
<dbReference type="AlphaFoldDB" id="A0A2G3A690"/>
<gene>
    <name evidence="3" type="ORF">T459_04851</name>
</gene>
<dbReference type="PROSITE" id="PS00028">
    <property type="entry name" value="ZINC_FINGER_C2H2_1"/>
    <property type="match status" value="1"/>
</dbReference>
<accession>A0A2G3A690</accession>